<feature type="chain" id="PRO_5020690900" evidence="1">
    <location>
        <begin position="16"/>
        <end position="30"/>
    </location>
</feature>
<evidence type="ECO:0000313" key="2">
    <source>
        <dbReference type="EMBL" id="TKW11509.1"/>
    </source>
</evidence>
<dbReference type="AlphaFoldDB" id="A0A4U6UD11"/>
<organism evidence="2 3">
    <name type="scientific">Setaria viridis</name>
    <name type="common">Green bristlegrass</name>
    <name type="synonym">Setaria italica subsp. viridis</name>
    <dbReference type="NCBI Taxonomy" id="4556"/>
    <lineage>
        <taxon>Eukaryota</taxon>
        <taxon>Viridiplantae</taxon>
        <taxon>Streptophyta</taxon>
        <taxon>Embryophyta</taxon>
        <taxon>Tracheophyta</taxon>
        <taxon>Spermatophyta</taxon>
        <taxon>Magnoliopsida</taxon>
        <taxon>Liliopsida</taxon>
        <taxon>Poales</taxon>
        <taxon>Poaceae</taxon>
        <taxon>PACMAD clade</taxon>
        <taxon>Panicoideae</taxon>
        <taxon>Panicodae</taxon>
        <taxon>Paniceae</taxon>
        <taxon>Cenchrinae</taxon>
        <taxon>Setaria</taxon>
    </lineage>
</organism>
<dbReference type="Gramene" id="TKW11509">
    <property type="protein sequence ID" value="TKW11509"/>
    <property type="gene ID" value="SEVIR_6G236751v2"/>
</dbReference>
<feature type="signal peptide" evidence="1">
    <location>
        <begin position="1"/>
        <end position="15"/>
    </location>
</feature>
<evidence type="ECO:0000313" key="3">
    <source>
        <dbReference type="Proteomes" id="UP000298652"/>
    </source>
</evidence>
<gene>
    <name evidence="2" type="ORF">SEVIR_6G236751v2</name>
</gene>
<dbReference type="EMBL" id="CM016557">
    <property type="protein sequence ID" value="TKW11509.1"/>
    <property type="molecule type" value="Genomic_DNA"/>
</dbReference>
<reference evidence="2" key="1">
    <citation type="submission" date="2019-03" db="EMBL/GenBank/DDBJ databases">
        <title>WGS assembly of Setaria viridis.</title>
        <authorList>
            <person name="Huang P."/>
            <person name="Jenkins J."/>
            <person name="Grimwood J."/>
            <person name="Barry K."/>
            <person name="Healey A."/>
            <person name="Mamidi S."/>
            <person name="Sreedasyam A."/>
            <person name="Shu S."/>
            <person name="Feldman M."/>
            <person name="Wu J."/>
            <person name="Yu Y."/>
            <person name="Chen C."/>
            <person name="Johnson J."/>
            <person name="Rokhsar D."/>
            <person name="Baxter I."/>
            <person name="Schmutz J."/>
            <person name="Brutnell T."/>
            <person name="Kellogg E."/>
        </authorList>
    </citation>
    <scope>NUCLEOTIDE SEQUENCE [LARGE SCALE GENOMIC DNA]</scope>
</reference>
<keyword evidence="1" id="KW-0732">Signal</keyword>
<accession>A0A4U6UD11</accession>
<sequence length="30" mass="3316">MAVWMVCHLWSTLRSFSSIALGSASYPNSL</sequence>
<evidence type="ECO:0000256" key="1">
    <source>
        <dbReference type="SAM" id="SignalP"/>
    </source>
</evidence>
<keyword evidence="3" id="KW-1185">Reference proteome</keyword>
<dbReference type="Proteomes" id="UP000298652">
    <property type="component" value="Chromosome 6"/>
</dbReference>
<name>A0A4U6UD11_SETVI</name>
<proteinExistence type="predicted"/>
<protein>
    <submittedName>
        <fullName evidence="2">Uncharacterized protein</fullName>
    </submittedName>
</protein>